<reference evidence="8 9" key="1">
    <citation type="submission" date="2018-04" db="EMBL/GenBank/DDBJ databases">
        <title>Genome of Nocardioides gansuensis WSJ-1.</title>
        <authorList>
            <person name="Wu S."/>
            <person name="Wang G."/>
        </authorList>
    </citation>
    <scope>NUCLEOTIDE SEQUENCE [LARGE SCALE GENOMIC DNA]</scope>
    <source>
        <strain evidence="8 9">WSJ-1</strain>
    </source>
</reference>
<dbReference type="Gene3D" id="2.60.40.420">
    <property type="entry name" value="Cupredoxins - blue copper proteins"/>
    <property type="match status" value="3"/>
</dbReference>
<accession>A0A2T8FEL9</accession>
<organism evidence="8 9">
    <name type="scientific">Nocardioides gansuensis</name>
    <dbReference type="NCBI Taxonomy" id="2138300"/>
    <lineage>
        <taxon>Bacteria</taxon>
        <taxon>Bacillati</taxon>
        <taxon>Actinomycetota</taxon>
        <taxon>Actinomycetes</taxon>
        <taxon>Propionibacteriales</taxon>
        <taxon>Nocardioidaceae</taxon>
        <taxon>Nocardioides</taxon>
    </lineage>
</organism>
<feature type="domain" description="Plastocyanin-like" evidence="7">
    <location>
        <begin position="94"/>
        <end position="199"/>
    </location>
</feature>
<evidence type="ECO:0000256" key="1">
    <source>
        <dbReference type="ARBA" id="ARBA00010609"/>
    </source>
</evidence>
<dbReference type="OrthoDB" id="345021at2"/>
<evidence type="ECO:0000256" key="3">
    <source>
        <dbReference type="ARBA" id="ARBA00023002"/>
    </source>
</evidence>
<dbReference type="Pfam" id="PF07731">
    <property type="entry name" value="Cu-oxidase_2"/>
    <property type="match status" value="1"/>
</dbReference>
<dbReference type="Pfam" id="PF00394">
    <property type="entry name" value="Cu-oxidase"/>
    <property type="match status" value="1"/>
</dbReference>
<evidence type="ECO:0000256" key="4">
    <source>
        <dbReference type="SAM" id="Phobius"/>
    </source>
</evidence>
<comment type="caution">
    <text evidence="8">The sequence shown here is derived from an EMBL/GenBank/DDBJ whole genome shotgun (WGS) entry which is preliminary data.</text>
</comment>
<dbReference type="Pfam" id="PF07732">
    <property type="entry name" value="Cu-oxidase_3"/>
    <property type="match status" value="1"/>
</dbReference>
<dbReference type="CDD" id="cd04232">
    <property type="entry name" value="CuRO_1_CueO_FtsP"/>
    <property type="match status" value="1"/>
</dbReference>
<gene>
    <name evidence="8" type="ORF">DDE18_00540</name>
</gene>
<dbReference type="InterPro" id="IPR008972">
    <property type="entry name" value="Cupredoxin"/>
</dbReference>
<keyword evidence="3" id="KW-0560">Oxidoreductase</keyword>
<keyword evidence="4" id="KW-0472">Membrane</keyword>
<dbReference type="RefSeq" id="WP_116570295.1">
    <property type="nucleotide sequence ID" value="NZ_QDGZ01000001.1"/>
</dbReference>
<dbReference type="SUPFAM" id="SSF49503">
    <property type="entry name" value="Cupredoxins"/>
    <property type="match status" value="3"/>
</dbReference>
<dbReference type="InterPro" id="IPR001117">
    <property type="entry name" value="Cu-oxidase_2nd"/>
</dbReference>
<keyword evidence="4" id="KW-1133">Transmembrane helix</keyword>
<dbReference type="GO" id="GO:0016491">
    <property type="term" value="F:oxidoreductase activity"/>
    <property type="evidence" value="ECO:0007669"/>
    <property type="project" value="UniProtKB-KW"/>
</dbReference>
<dbReference type="Proteomes" id="UP000246018">
    <property type="component" value="Unassembled WGS sequence"/>
</dbReference>
<dbReference type="InterPro" id="IPR011707">
    <property type="entry name" value="Cu-oxidase-like_N"/>
</dbReference>
<dbReference type="InterPro" id="IPR045087">
    <property type="entry name" value="Cu-oxidase_fam"/>
</dbReference>
<dbReference type="PROSITE" id="PS00080">
    <property type="entry name" value="MULTICOPPER_OXIDASE2"/>
    <property type="match status" value="1"/>
</dbReference>
<evidence type="ECO:0000259" key="5">
    <source>
        <dbReference type="Pfam" id="PF00394"/>
    </source>
</evidence>
<keyword evidence="4" id="KW-0812">Transmembrane</keyword>
<proteinExistence type="inferred from homology"/>
<dbReference type="AlphaFoldDB" id="A0A2T8FEL9"/>
<evidence type="ECO:0000313" key="9">
    <source>
        <dbReference type="Proteomes" id="UP000246018"/>
    </source>
</evidence>
<dbReference type="PANTHER" id="PTHR48267">
    <property type="entry name" value="CUPREDOXIN SUPERFAMILY PROTEIN"/>
    <property type="match status" value="1"/>
</dbReference>
<dbReference type="CDD" id="cd13890">
    <property type="entry name" value="CuRO_3_CueO_FtsP"/>
    <property type="match status" value="1"/>
</dbReference>
<evidence type="ECO:0000259" key="6">
    <source>
        <dbReference type="Pfam" id="PF07731"/>
    </source>
</evidence>
<dbReference type="InterPro" id="IPR011706">
    <property type="entry name" value="Cu-oxidase_C"/>
</dbReference>
<name>A0A2T8FEL9_9ACTN</name>
<feature type="domain" description="Plastocyanin-like" evidence="6">
    <location>
        <begin position="382"/>
        <end position="498"/>
    </location>
</feature>
<dbReference type="GO" id="GO:0005507">
    <property type="term" value="F:copper ion binding"/>
    <property type="evidence" value="ECO:0007669"/>
    <property type="project" value="InterPro"/>
</dbReference>
<protein>
    <submittedName>
        <fullName evidence="8">Copper oxidase</fullName>
    </submittedName>
</protein>
<evidence type="ECO:0000259" key="7">
    <source>
        <dbReference type="Pfam" id="PF07732"/>
    </source>
</evidence>
<sequence length="516" mass="57414">MTLVDPLGRPITQPRRRTRWLRWLAIPVALVLLPVAALVTAFAVTYTTADIDTVGEVDFDRPLTIPPLAESHVDEGTRVFDLTMQQGETDLGRPEPTPTWGVNGSYLGPTLRAERGEQVLVNVHNDLGEESTLHWHGMHLPAAMDGGPHQMVGDGDTVSPTWQVDQPAATLWYHPHPHGETAEHVYRGVAGMFILDDPQEAELPLPRTYGVDDVPVIVQDKKFEGSELDDSDGMFRNNGILGDQVLVNGTPGPYLDVTTELVRLRLLNASNARVYNFHFDDHRRYQLIATDGGLLPRPVELTHLELSPGERAEVVVAVEPGETTVLRSAPSELSGNRFAGADDRLDVLQLRAADHLSPSPPLPDRIADAPTLDPDDVVRTREFRLSGTTINGQDMAMDRTDATVEVDTTERWVVRNADGDPHNFHIHDVQFVVESVDGREPPPELAGWKDTVFMPEGREVELLVRFSDYTDPETPYMFHCHVLRHEDRGMMGQFVVVKPDEQAGDPSHDHHEAHDH</sequence>
<keyword evidence="9" id="KW-1185">Reference proteome</keyword>
<dbReference type="InterPro" id="IPR002355">
    <property type="entry name" value="Cu_oxidase_Cu_BS"/>
</dbReference>
<dbReference type="CDD" id="cd13867">
    <property type="entry name" value="CuRO_2_CueO_FtsP"/>
    <property type="match status" value="1"/>
</dbReference>
<comment type="similarity">
    <text evidence="1">Belongs to the multicopper oxidase family.</text>
</comment>
<evidence type="ECO:0000256" key="2">
    <source>
        <dbReference type="ARBA" id="ARBA00022723"/>
    </source>
</evidence>
<dbReference type="EMBL" id="QDGZ01000001">
    <property type="protein sequence ID" value="PVG84166.1"/>
    <property type="molecule type" value="Genomic_DNA"/>
</dbReference>
<keyword evidence="2" id="KW-0479">Metal-binding</keyword>
<dbReference type="PANTHER" id="PTHR48267:SF1">
    <property type="entry name" value="BILIRUBIN OXIDASE"/>
    <property type="match status" value="1"/>
</dbReference>
<feature type="transmembrane region" description="Helical" evidence="4">
    <location>
        <begin position="20"/>
        <end position="44"/>
    </location>
</feature>
<feature type="domain" description="Plastocyanin-like" evidence="5">
    <location>
        <begin position="243"/>
        <end position="318"/>
    </location>
</feature>
<evidence type="ECO:0000313" key="8">
    <source>
        <dbReference type="EMBL" id="PVG84166.1"/>
    </source>
</evidence>